<dbReference type="PANTHER" id="PTHR13341">
    <property type="entry name" value="MIR-INTERACTING SAPOSIN-LIKE PROTEIN"/>
    <property type="match status" value="1"/>
</dbReference>
<gene>
    <name evidence="5" type="ORF">OCBIM_22026211mg</name>
</gene>
<organism evidence="5">
    <name type="scientific">Octopus bimaculoides</name>
    <name type="common">California two-spotted octopus</name>
    <dbReference type="NCBI Taxonomy" id="37653"/>
    <lineage>
        <taxon>Eukaryota</taxon>
        <taxon>Metazoa</taxon>
        <taxon>Spiralia</taxon>
        <taxon>Lophotrochozoa</taxon>
        <taxon>Mollusca</taxon>
        <taxon>Cephalopoda</taxon>
        <taxon>Coleoidea</taxon>
        <taxon>Octopodiformes</taxon>
        <taxon>Octopoda</taxon>
        <taxon>Incirrata</taxon>
        <taxon>Octopodidae</taxon>
        <taxon>Octopus</taxon>
    </lineage>
</organism>
<dbReference type="Pfam" id="PF11938">
    <property type="entry name" value="DUF3456"/>
    <property type="match status" value="1"/>
</dbReference>
<name>A0A0L8GXI5_OCTBM</name>
<dbReference type="InterPro" id="IPR042415">
    <property type="entry name" value="CNPY"/>
</dbReference>
<evidence type="ECO:0000313" key="5">
    <source>
        <dbReference type="EMBL" id="KOF81673.1"/>
    </source>
</evidence>
<reference evidence="5" key="1">
    <citation type="submission" date="2015-07" db="EMBL/GenBank/DDBJ databases">
        <title>MeaNS - Measles Nucleotide Surveillance Program.</title>
        <authorList>
            <person name="Tran T."/>
            <person name="Druce J."/>
        </authorList>
    </citation>
    <scope>NUCLEOTIDE SEQUENCE</scope>
    <source>
        <strain evidence="5">UCB-OBI-ISO-001</strain>
        <tissue evidence="5">Gonad</tissue>
    </source>
</reference>
<comment type="similarity">
    <text evidence="1">Belongs to the canopy family.</text>
</comment>
<evidence type="ECO:0000256" key="2">
    <source>
        <dbReference type="SAM" id="MobiDB-lite"/>
    </source>
</evidence>
<accession>A0A0L8GXI5</accession>
<evidence type="ECO:0000256" key="1">
    <source>
        <dbReference type="ARBA" id="ARBA00007285"/>
    </source>
</evidence>
<evidence type="ECO:0000256" key="3">
    <source>
        <dbReference type="SAM" id="SignalP"/>
    </source>
</evidence>
<protein>
    <recommendedName>
        <fullName evidence="4">DUF3456 domain-containing protein</fullName>
    </recommendedName>
</protein>
<dbReference type="InterPro" id="IPR021852">
    <property type="entry name" value="DUF3456"/>
</dbReference>
<feature type="compositionally biased region" description="Basic and acidic residues" evidence="2">
    <location>
        <begin position="193"/>
        <end position="209"/>
    </location>
</feature>
<dbReference type="OrthoDB" id="192915at2759"/>
<dbReference type="AlphaFoldDB" id="A0A0L8GXI5"/>
<feature type="region of interest" description="Disordered" evidence="2">
    <location>
        <begin position="189"/>
        <end position="240"/>
    </location>
</feature>
<evidence type="ECO:0000259" key="4">
    <source>
        <dbReference type="Pfam" id="PF11938"/>
    </source>
</evidence>
<keyword evidence="3" id="KW-0732">Signal</keyword>
<feature type="domain" description="DUF3456" evidence="4">
    <location>
        <begin position="37"/>
        <end position="179"/>
    </location>
</feature>
<dbReference type="PANTHER" id="PTHR13341:SF2">
    <property type="entry name" value="PROTEIN SEELE"/>
    <property type="match status" value="1"/>
</dbReference>
<proteinExistence type="inferred from homology"/>
<dbReference type="EMBL" id="KQ420017">
    <property type="protein sequence ID" value="KOF81673.1"/>
    <property type="molecule type" value="Genomic_DNA"/>
</dbReference>
<dbReference type="STRING" id="37653.A0A0L8GXI5"/>
<feature type="signal peptide" evidence="3">
    <location>
        <begin position="1"/>
        <end position="29"/>
    </location>
</feature>
<feature type="chain" id="PRO_5005583287" description="DUF3456 domain-containing protein" evidence="3">
    <location>
        <begin position="30"/>
        <end position="240"/>
    </location>
</feature>
<sequence>MQCSPSRLLWPVSIFLSLLLLLLLSAVEAKSNIEEMKCAVCRVLVGETNYRINLVDPKKKVQVGSFRVDPDGNQNTHEVPYGRSELHLVEIMENLCESTKHYAETTNKLGKKTLIRTMTYTGEAVSLDDFKVNSELSEKLKYMCDNILEEYEEKMIELFRRLDIKDHGTRLCRDVMRVCTSDDMEVEMPKAPLKKDVVEAAEAKRKASSEESDEDDKSDEETDDDDDDDDDKDKKKNEEL</sequence>
<dbReference type="GO" id="GO:0005783">
    <property type="term" value="C:endoplasmic reticulum"/>
    <property type="evidence" value="ECO:0007669"/>
    <property type="project" value="TreeGrafter"/>
</dbReference>
<feature type="compositionally biased region" description="Acidic residues" evidence="2">
    <location>
        <begin position="210"/>
        <end position="231"/>
    </location>
</feature>